<dbReference type="Proteomes" id="UP000011083">
    <property type="component" value="Unassembled WGS sequence"/>
</dbReference>
<dbReference type="GeneID" id="14916917"/>
<gene>
    <name evidence="1" type="ORF">ACA1_336940</name>
</gene>
<sequence length="85" mass="9646">MDLENESIRVVLVEGQNVEELWVPLKQGHHNPLLPDGMRLEAARTVVADANDEKLLCKTSISWSQFSLYGGWCDERHGTGYKLYS</sequence>
<name>L8GVY0_ACACF</name>
<proteinExistence type="predicted"/>
<evidence type="ECO:0000313" key="2">
    <source>
        <dbReference type="Proteomes" id="UP000011083"/>
    </source>
</evidence>
<protein>
    <submittedName>
        <fullName evidence="1">Uncharacterized protein</fullName>
    </submittedName>
</protein>
<accession>L8GVY0</accession>
<organism evidence="1 2">
    <name type="scientific">Acanthamoeba castellanii (strain ATCC 30010 / Neff)</name>
    <dbReference type="NCBI Taxonomy" id="1257118"/>
    <lineage>
        <taxon>Eukaryota</taxon>
        <taxon>Amoebozoa</taxon>
        <taxon>Discosea</taxon>
        <taxon>Longamoebia</taxon>
        <taxon>Centramoebida</taxon>
        <taxon>Acanthamoebidae</taxon>
        <taxon>Acanthamoeba</taxon>
    </lineage>
</organism>
<keyword evidence="2" id="KW-1185">Reference proteome</keyword>
<dbReference type="AlphaFoldDB" id="L8GVY0"/>
<dbReference type="EMBL" id="KB008003">
    <property type="protein sequence ID" value="ELR16241.1"/>
    <property type="molecule type" value="Genomic_DNA"/>
</dbReference>
<evidence type="ECO:0000313" key="1">
    <source>
        <dbReference type="EMBL" id="ELR16241.1"/>
    </source>
</evidence>
<dbReference type="RefSeq" id="XP_004338254.1">
    <property type="nucleotide sequence ID" value="XM_004338206.1"/>
</dbReference>
<dbReference type="VEuPathDB" id="AmoebaDB:ACA1_336940"/>
<dbReference type="KEGG" id="acan:ACA1_336940"/>
<reference evidence="1 2" key="1">
    <citation type="journal article" date="2013" name="Genome Biol.">
        <title>Genome of Acanthamoeba castellanii highlights extensive lateral gene transfer and early evolution of tyrosine kinase signaling.</title>
        <authorList>
            <person name="Clarke M."/>
            <person name="Lohan A.J."/>
            <person name="Liu B."/>
            <person name="Lagkouvardos I."/>
            <person name="Roy S."/>
            <person name="Zafar N."/>
            <person name="Bertelli C."/>
            <person name="Schilde C."/>
            <person name="Kianianmomeni A."/>
            <person name="Burglin T.R."/>
            <person name="Frech C."/>
            <person name="Turcotte B."/>
            <person name="Kopec K.O."/>
            <person name="Synnott J.M."/>
            <person name="Choo C."/>
            <person name="Paponov I."/>
            <person name="Finkler A."/>
            <person name="Soon Heng Tan C."/>
            <person name="Hutchins A.P."/>
            <person name="Weinmeier T."/>
            <person name="Rattei T."/>
            <person name="Chu J.S."/>
            <person name="Gimenez G."/>
            <person name="Irimia M."/>
            <person name="Rigden D.J."/>
            <person name="Fitzpatrick D.A."/>
            <person name="Lorenzo-Morales J."/>
            <person name="Bateman A."/>
            <person name="Chiu C.H."/>
            <person name="Tang P."/>
            <person name="Hegemann P."/>
            <person name="Fromm H."/>
            <person name="Raoult D."/>
            <person name="Greub G."/>
            <person name="Miranda-Saavedra D."/>
            <person name="Chen N."/>
            <person name="Nash P."/>
            <person name="Ginger M.L."/>
            <person name="Horn M."/>
            <person name="Schaap P."/>
            <person name="Caler L."/>
            <person name="Loftus B."/>
        </authorList>
    </citation>
    <scope>NUCLEOTIDE SEQUENCE [LARGE SCALE GENOMIC DNA]</scope>
    <source>
        <strain evidence="1 2">Neff</strain>
    </source>
</reference>